<dbReference type="Gene3D" id="3.40.50.1820">
    <property type="entry name" value="alpha/beta hydrolase"/>
    <property type="match status" value="1"/>
</dbReference>
<keyword evidence="1 2" id="KW-0808">Transferase</keyword>
<protein>
    <recommendedName>
        <fullName evidence="2">Probable acyltransferase</fullName>
        <ecNumber evidence="2">2.3.1.-</ecNumber>
    </recommendedName>
</protein>
<dbReference type="Gene3D" id="1.10.1740.110">
    <property type="match status" value="1"/>
</dbReference>
<dbReference type="GO" id="GO:0016787">
    <property type="term" value="F:hydrolase activity"/>
    <property type="evidence" value="ECO:0007669"/>
    <property type="project" value="UniProtKB-KW"/>
</dbReference>
<organism evidence="6 7">
    <name type="scientific">Roseomonas elaeocarpi</name>
    <dbReference type="NCBI Taxonomy" id="907779"/>
    <lineage>
        <taxon>Bacteria</taxon>
        <taxon>Pseudomonadati</taxon>
        <taxon>Pseudomonadota</taxon>
        <taxon>Alphaproteobacteria</taxon>
        <taxon>Acetobacterales</taxon>
        <taxon>Roseomonadaceae</taxon>
        <taxon>Roseomonas</taxon>
    </lineage>
</organism>
<feature type="active site" evidence="2">
    <location>
        <position position="366"/>
    </location>
</feature>
<dbReference type="PANTHER" id="PTHR32268:SF11">
    <property type="entry name" value="HOMOSERINE O-ACETYLTRANSFERASE"/>
    <property type="match status" value="1"/>
</dbReference>
<dbReference type="InterPro" id="IPR029058">
    <property type="entry name" value="AB_hydrolase_fold"/>
</dbReference>
<reference evidence="6 7" key="1">
    <citation type="submission" date="2024-09" db="EMBL/GenBank/DDBJ databases">
        <authorList>
            <person name="Sun Q."/>
            <person name="Mori K."/>
        </authorList>
    </citation>
    <scope>NUCLEOTIDE SEQUENCE [LARGE SCALE GENOMIC DNA]</scope>
    <source>
        <strain evidence="6 7">TBRC 5777</strain>
    </source>
</reference>
<dbReference type="RefSeq" id="WP_377044993.1">
    <property type="nucleotide sequence ID" value="NZ_JBHLUN010000008.1"/>
</dbReference>
<comment type="caution">
    <text evidence="6">The sequence shown here is derived from an EMBL/GenBank/DDBJ whole genome shotgun (WGS) entry which is preliminary data.</text>
</comment>
<dbReference type="PANTHER" id="PTHR32268">
    <property type="entry name" value="HOMOSERINE O-ACETYLTRANSFERASE"/>
    <property type="match status" value="1"/>
</dbReference>
<accession>A0ABV6JU55</accession>
<dbReference type="InterPro" id="IPR008220">
    <property type="entry name" value="HAT_MetX-like"/>
</dbReference>
<feature type="region of interest" description="Disordered" evidence="3">
    <location>
        <begin position="24"/>
        <end position="49"/>
    </location>
</feature>
<evidence type="ECO:0000313" key="6">
    <source>
        <dbReference type="EMBL" id="MFC0409248.1"/>
    </source>
</evidence>
<evidence type="ECO:0000256" key="4">
    <source>
        <dbReference type="SAM" id="SignalP"/>
    </source>
</evidence>
<comment type="subcellular location">
    <subcellularLocation>
        <location evidence="2">Cytoplasm</location>
    </subcellularLocation>
</comment>
<dbReference type="PIRSF" id="PIRSF000443">
    <property type="entry name" value="Homoser_Ac_trans"/>
    <property type="match status" value="1"/>
</dbReference>
<feature type="chain" id="PRO_5045140502" description="Probable acyltransferase" evidence="4">
    <location>
        <begin position="21"/>
        <end position="424"/>
    </location>
</feature>
<feature type="domain" description="AB hydrolase-1" evidence="5">
    <location>
        <begin position="93"/>
        <end position="383"/>
    </location>
</feature>
<dbReference type="Proteomes" id="UP001589865">
    <property type="component" value="Unassembled WGS sequence"/>
</dbReference>
<proteinExistence type="inferred from homology"/>
<feature type="compositionally biased region" description="Pro residues" evidence="3">
    <location>
        <begin position="33"/>
        <end position="44"/>
    </location>
</feature>
<keyword evidence="7" id="KW-1185">Reference proteome</keyword>
<dbReference type="EMBL" id="JBHLUN010000008">
    <property type="protein sequence ID" value="MFC0409248.1"/>
    <property type="molecule type" value="Genomic_DNA"/>
</dbReference>
<keyword evidence="2" id="KW-0028">Amino-acid biosynthesis</keyword>
<sequence length="424" mass="45625">MMPRRTLPALLLGMSASVQALWGSQAQAQTTPPAAPPAVPPPAAPSATPAEAPLVERKVFESSDYATRGGATVGRLRVGYQVAGTLNATGDNAVLLCHSFLGNGQAFGRTDREGTPGWWDSIIGPGRPIDTDRYFVVSSDVPASLHARDTRITATGPTSVDPSTGRPYGMSFPVLSIRDFVEVQKLLLDSLGVKALAMVGGPAMGAMQAIEWAAAYPQMVRRVVAAVPTGAMDAYLQGWMEVWEAPIRNDPNWRGGEYYAQGREPPTRGLTDALRILMLQTRDRGDLARFNRQVPEGQEPAKRIGDTVAVDRFLLDAAAARARVSDANSFLYLTRAMQLFLNEYPDTAAALARSQAAWLVLPATGDRVFPVEYGRELARQLEEAKRPVVLRELGGDRGHNEGTLGIEQAAEAIRSFLAQPAPAP</sequence>
<keyword evidence="4" id="KW-0732">Signal</keyword>
<comment type="similarity">
    <text evidence="2">Belongs to the AB hydrolase superfamily. MetX family.</text>
</comment>
<feature type="signal peptide" evidence="4">
    <location>
        <begin position="1"/>
        <end position="20"/>
    </location>
</feature>
<dbReference type="SUPFAM" id="SSF53474">
    <property type="entry name" value="alpha/beta-Hydrolases"/>
    <property type="match status" value="1"/>
</dbReference>
<evidence type="ECO:0000256" key="1">
    <source>
        <dbReference type="ARBA" id="ARBA00022679"/>
    </source>
</evidence>
<comment type="caution">
    <text evidence="2">Lacks conserved residue(s) required for the propagation of feature annotation.</text>
</comment>
<evidence type="ECO:0000256" key="2">
    <source>
        <dbReference type="HAMAP-Rule" id="MF_00296"/>
    </source>
</evidence>
<comment type="subunit">
    <text evidence="2">Homodimer.</text>
</comment>
<keyword evidence="6" id="KW-0378">Hydrolase</keyword>
<dbReference type="Pfam" id="PF00561">
    <property type="entry name" value="Abhydrolase_1"/>
    <property type="match status" value="1"/>
</dbReference>
<dbReference type="InterPro" id="IPR000073">
    <property type="entry name" value="AB_hydrolase_1"/>
</dbReference>
<keyword evidence="2" id="KW-0012">Acyltransferase</keyword>
<name>A0ABV6JU55_9PROT</name>
<gene>
    <name evidence="6" type="ORF">ACFFGY_13405</name>
</gene>
<evidence type="ECO:0000259" key="5">
    <source>
        <dbReference type="Pfam" id="PF00561"/>
    </source>
</evidence>
<dbReference type="HAMAP" id="MF_00296">
    <property type="entry name" value="MetX_acyltransf"/>
    <property type="match status" value="1"/>
</dbReference>
<evidence type="ECO:0000256" key="3">
    <source>
        <dbReference type="SAM" id="MobiDB-lite"/>
    </source>
</evidence>
<dbReference type="EC" id="2.3.1.-" evidence="2"/>
<keyword evidence="2" id="KW-0963">Cytoplasm</keyword>
<evidence type="ECO:0000313" key="7">
    <source>
        <dbReference type="Proteomes" id="UP001589865"/>
    </source>
</evidence>